<sequence>MGAPKQKWTSEEESALKAGVDKHGSGNWRTILRDPEFSGILFLRSNVDLKDKWRNMRVTANGWGSREKARVGLKKFRVLPERDDNLLAMSTLEEHDEFVDYKPLTMSSEIMRITGRKRSVMKIEDLIMEAITFFKEPKGSNKTAIASYIEDQYMAPADFRVLLSANLKAMTASGKLFKVKRKYRISPCSSIPGWRKSQVLPLEVNRREPLKIDTNDAMRKPKGQIDVELARVKNMTAQEAAASAAQAIAEAEKAITEAEEAAREADAAEIDAEAAQTFAEAAMLSLKSRNTSKLHLAWEMCFEVTVNHLLTSIEWAISIANGNLKTDQENDVGNVLCA</sequence>
<keyword evidence="8" id="KW-0238">DNA-binding</keyword>
<keyword evidence="9" id="KW-0804">Transcription</keyword>
<dbReference type="Pfam" id="PF00538">
    <property type="entry name" value="Linker_histone"/>
    <property type="match status" value="1"/>
</dbReference>
<comment type="function">
    <text evidence="11">Binds preferentially double-stranded telomeric repeats, but may also bind to the single telomeric strand.</text>
</comment>
<evidence type="ECO:0000256" key="4">
    <source>
        <dbReference type="ARBA" id="ARBA00022454"/>
    </source>
</evidence>
<organism evidence="17 18">
    <name type="scientific">Apostasia shenzhenica</name>
    <dbReference type="NCBI Taxonomy" id="1088818"/>
    <lineage>
        <taxon>Eukaryota</taxon>
        <taxon>Viridiplantae</taxon>
        <taxon>Streptophyta</taxon>
        <taxon>Embryophyta</taxon>
        <taxon>Tracheophyta</taxon>
        <taxon>Spermatophyta</taxon>
        <taxon>Magnoliopsida</taxon>
        <taxon>Liliopsida</taxon>
        <taxon>Asparagales</taxon>
        <taxon>Orchidaceae</taxon>
        <taxon>Apostasioideae</taxon>
        <taxon>Apostasia</taxon>
    </lineage>
</organism>
<dbReference type="STRING" id="1088818.A0A2I0A0K4"/>
<dbReference type="PANTHER" id="PTHR46267">
    <property type="entry name" value="SINGLE MYB HISTONE 4"/>
    <property type="match status" value="1"/>
</dbReference>
<evidence type="ECO:0000313" key="17">
    <source>
        <dbReference type="EMBL" id="PKA49067.1"/>
    </source>
</evidence>
<evidence type="ECO:0000259" key="15">
    <source>
        <dbReference type="PROSITE" id="PS51294"/>
    </source>
</evidence>
<evidence type="ECO:0000256" key="12">
    <source>
        <dbReference type="SAM" id="Coils"/>
    </source>
</evidence>
<comment type="subunit">
    <text evidence="3">Forms a homodimer and heterodimers.</text>
</comment>
<dbReference type="GO" id="GO:0000781">
    <property type="term" value="C:chromosome, telomeric region"/>
    <property type="evidence" value="ECO:0007669"/>
    <property type="project" value="UniProtKB-SubCell"/>
</dbReference>
<evidence type="ECO:0000259" key="14">
    <source>
        <dbReference type="PROSITE" id="PS50090"/>
    </source>
</evidence>
<dbReference type="PROSITE" id="PS50090">
    <property type="entry name" value="MYB_LIKE"/>
    <property type="match status" value="1"/>
</dbReference>
<evidence type="ECO:0000256" key="7">
    <source>
        <dbReference type="ARBA" id="ARBA00023054"/>
    </source>
</evidence>
<dbReference type="PROSITE" id="PS51294">
    <property type="entry name" value="HTH_MYB"/>
    <property type="match status" value="1"/>
</dbReference>
<keyword evidence="6" id="KW-0805">Transcription regulation</keyword>
<dbReference type="InterPro" id="IPR005818">
    <property type="entry name" value="Histone_H1/H5_H15"/>
</dbReference>
<dbReference type="SUPFAM" id="SSF46689">
    <property type="entry name" value="Homeodomain-like"/>
    <property type="match status" value="1"/>
</dbReference>
<dbReference type="GO" id="GO:0005730">
    <property type="term" value="C:nucleolus"/>
    <property type="evidence" value="ECO:0007669"/>
    <property type="project" value="UniProtKB-SubCell"/>
</dbReference>
<keyword evidence="18" id="KW-1185">Reference proteome</keyword>
<dbReference type="InterPro" id="IPR036390">
    <property type="entry name" value="WH_DNA-bd_sf"/>
</dbReference>
<evidence type="ECO:0000259" key="16">
    <source>
        <dbReference type="PROSITE" id="PS51504"/>
    </source>
</evidence>
<protein>
    <submittedName>
        <fullName evidence="17">Telomere repeat-binding factor 1</fullName>
    </submittedName>
</protein>
<dbReference type="SMART" id="SM00526">
    <property type="entry name" value="H15"/>
    <property type="match status" value="1"/>
</dbReference>
<dbReference type="InterPro" id="IPR044597">
    <property type="entry name" value="SMH1-6"/>
</dbReference>
<feature type="coiled-coil region" evidence="12">
    <location>
        <begin position="234"/>
        <end position="271"/>
    </location>
</feature>
<evidence type="ECO:0000256" key="1">
    <source>
        <dbReference type="ARBA" id="ARBA00004574"/>
    </source>
</evidence>
<dbReference type="GO" id="GO:0003691">
    <property type="term" value="F:double-stranded telomeric DNA binding"/>
    <property type="evidence" value="ECO:0007669"/>
    <property type="project" value="InterPro"/>
</dbReference>
<dbReference type="Gene3D" id="1.10.10.10">
    <property type="entry name" value="Winged helix-like DNA-binding domain superfamily/Winged helix DNA-binding domain"/>
    <property type="match status" value="1"/>
</dbReference>
<dbReference type="FunFam" id="1.10.10.60:FF:000168">
    <property type="entry name" value="Telomere repeat-binding factor 1"/>
    <property type="match status" value="1"/>
</dbReference>
<evidence type="ECO:0000256" key="3">
    <source>
        <dbReference type="ARBA" id="ARBA00011414"/>
    </source>
</evidence>
<dbReference type="SMART" id="SM00717">
    <property type="entry name" value="SANT"/>
    <property type="match status" value="1"/>
</dbReference>
<keyword evidence="7 12" id="KW-0175">Coiled coil</keyword>
<evidence type="ECO:0000256" key="10">
    <source>
        <dbReference type="ARBA" id="ARBA00023242"/>
    </source>
</evidence>
<gene>
    <name evidence="17" type="primary">TRB1</name>
    <name evidence="17" type="ORF">AXF42_Ash010751</name>
</gene>
<proteinExistence type="predicted"/>
<dbReference type="CDD" id="cd11660">
    <property type="entry name" value="SANT_TRF"/>
    <property type="match status" value="1"/>
</dbReference>
<reference evidence="17 18" key="1">
    <citation type="journal article" date="2017" name="Nature">
        <title>The Apostasia genome and the evolution of orchids.</title>
        <authorList>
            <person name="Zhang G.Q."/>
            <person name="Liu K.W."/>
            <person name="Li Z."/>
            <person name="Lohaus R."/>
            <person name="Hsiao Y.Y."/>
            <person name="Niu S.C."/>
            <person name="Wang J.Y."/>
            <person name="Lin Y.C."/>
            <person name="Xu Q."/>
            <person name="Chen L.J."/>
            <person name="Yoshida K."/>
            <person name="Fujiwara S."/>
            <person name="Wang Z.W."/>
            <person name="Zhang Y.Q."/>
            <person name="Mitsuda N."/>
            <person name="Wang M."/>
            <person name="Liu G.H."/>
            <person name="Pecoraro L."/>
            <person name="Huang H.X."/>
            <person name="Xiao X.J."/>
            <person name="Lin M."/>
            <person name="Wu X.Y."/>
            <person name="Wu W.L."/>
            <person name="Chen Y.Y."/>
            <person name="Chang S.B."/>
            <person name="Sakamoto S."/>
            <person name="Ohme-Takagi M."/>
            <person name="Yagi M."/>
            <person name="Zeng S.J."/>
            <person name="Shen C.Y."/>
            <person name="Yeh C.M."/>
            <person name="Luo Y.B."/>
            <person name="Tsai W.C."/>
            <person name="Van de Peer Y."/>
            <person name="Liu Z.J."/>
        </authorList>
    </citation>
    <scope>NUCLEOTIDE SEQUENCE [LARGE SCALE GENOMIC DNA]</scope>
    <source>
        <strain evidence="18">cv. Shenzhen</strain>
        <tissue evidence="17">Stem</tissue>
    </source>
</reference>
<evidence type="ECO:0000256" key="2">
    <source>
        <dbReference type="ARBA" id="ARBA00004604"/>
    </source>
</evidence>
<dbReference type="InterPro" id="IPR017930">
    <property type="entry name" value="Myb_dom"/>
</dbReference>
<evidence type="ECO:0000256" key="9">
    <source>
        <dbReference type="ARBA" id="ARBA00023163"/>
    </source>
</evidence>
<keyword evidence="5" id="KW-0779">Telomere</keyword>
<dbReference type="PANTHER" id="PTHR46267:SF8">
    <property type="entry name" value="TELOMERE REPEAT-BINDING FACTOR 1"/>
    <property type="match status" value="1"/>
</dbReference>
<feature type="domain" description="HTH myb-type" evidence="15">
    <location>
        <begin position="1"/>
        <end position="61"/>
    </location>
</feature>
<keyword evidence="4" id="KW-0158">Chromosome</keyword>
<evidence type="ECO:0000256" key="6">
    <source>
        <dbReference type="ARBA" id="ARBA00023015"/>
    </source>
</evidence>
<feature type="domain" description="H15" evidence="16">
    <location>
        <begin position="119"/>
        <end position="187"/>
    </location>
</feature>
<dbReference type="AlphaFoldDB" id="A0A2I0A0K4"/>
<comment type="subcellular location">
    <subcellularLocation>
        <location evidence="1">Chromosome</location>
        <location evidence="1">Telomere</location>
    </subcellularLocation>
    <subcellularLocation>
        <location evidence="2">Nucleus</location>
        <location evidence="2">Nucleolus</location>
    </subcellularLocation>
</comment>
<evidence type="ECO:0000256" key="8">
    <source>
        <dbReference type="ARBA" id="ARBA00023125"/>
    </source>
</evidence>
<accession>A0A2I0A0K4</accession>
<dbReference type="SUPFAM" id="SSF46785">
    <property type="entry name" value="Winged helix' DNA-binding domain"/>
    <property type="match status" value="1"/>
</dbReference>
<dbReference type="GO" id="GO:0000786">
    <property type="term" value="C:nucleosome"/>
    <property type="evidence" value="ECO:0007669"/>
    <property type="project" value="InterPro"/>
</dbReference>
<feature type="region of interest" description="Disordered" evidence="13">
    <location>
        <begin position="1"/>
        <end position="22"/>
    </location>
</feature>
<dbReference type="Proteomes" id="UP000236161">
    <property type="component" value="Unassembled WGS sequence"/>
</dbReference>
<dbReference type="InterPro" id="IPR001005">
    <property type="entry name" value="SANT/Myb"/>
</dbReference>
<dbReference type="PROSITE" id="PS51504">
    <property type="entry name" value="H15"/>
    <property type="match status" value="1"/>
</dbReference>
<keyword evidence="10" id="KW-0539">Nucleus</keyword>
<name>A0A2I0A0K4_9ASPA</name>
<dbReference type="Gene3D" id="1.10.10.60">
    <property type="entry name" value="Homeodomain-like"/>
    <property type="match status" value="1"/>
</dbReference>
<dbReference type="Pfam" id="PF00249">
    <property type="entry name" value="Myb_DNA-binding"/>
    <property type="match status" value="1"/>
</dbReference>
<dbReference type="OrthoDB" id="608866at2759"/>
<dbReference type="GO" id="GO:0006334">
    <property type="term" value="P:nucleosome assembly"/>
    <property type="evidence" value="ECO:0007669"/>
    <property type="project" value="InterPro"/>
</dbReference>
<dbReference type="InterPro" id="IPR036388">
    <property type="entry name" value="WH-like_DNA-bd_sf"/>
</dbReference>
<dbReference type="InterPro" id="IPR009057">
    <property type="entry name" value="Homeodomain-like_sf"/>
</dbReference>
<evidence type="ECO:0000313" key="18">
    <source>
        <dbReference type="Proteomes" id="UP000236161"/>
    </source>
</evidence>
<evidence type="ECO:0000256" key="11">
    <source>
        <dbReference type="ARBA" id="ARBA00058078"/>
    </source>
</evidence>
<dbReference type="FunFam" id="1.10.246.220:FF:000002">
    <property type="entry name" value="Telomere repeat-binding factor 1"/>
    <property type="match status" value="1"/>
</dbReference>
<evidence type="ECO:0000256" key="5">
    <source>
        <dbReference type="ARBA" id="ARBA00022895"/>
    </source>
</evidence>
<evidence type="ECO:0000256" key="13">
    <source>
        <dbReference type="SAM" id="MobiDB-lite"/>
    </source>
</evidence>
<dbReference type="EMBL" id="KZ452040">
    <property type="protein sequence ID" value="PKA49067.1"/>
    <property type="molecule type" value="Genomic_DNA"/>
</dbReference>
<feature type="domain" description="Myb-like" evidence="14">
    <location>
        <begin position="5"/>
        <end position="57"/>
    </location>
</feature>